<comment type="caution">
    <text evidence="1">The sequence shown here is derived from an EMBL/GenBank/DDBJ whole genome shotgun (WGS) entry which is preliminary data.</text>
</comment>
<gene>
    <name evidence="1" type="ORF">VCHENC02_0598B</name>
</gene>
<proteinExistence type="predicted"/>
<dbReference type="Proteomes" id="UP000008367">
    <property type="component" value="Unassembled WGS sequence"/>
</dbReference>
<accession>A0A454D5R6</accession>
<protein>
    <submittedName>
        <fullName evidence="1">Uncharacterized protein</fullName>
    </submittedName>
</protein>
<feature type="non-terminal residue" evidence="1">
    <location>
        <position position="1"/>
    </location>
</feature>
<reference evidence="1 2" key="1">
    <citation type="submission" date="2012-10" db="EMBL/GenBank/DDBJ databases">
        <title>Genome sequence of Vibrio Cholerae HENC-02.</title>
        <authorList>
            <person name="Eppinger M."/>
            <person name="Hasan N.A."/>
            <person name="Sengamalay N."/>
            <person name="Hine E."/>
            <person name="Su Q."/>
            <person name="Daugherty S.C."/>
            <person name="Young S."/>
            <person name="Sadzewicz L."/>
            <person name="Tallon L."/>
            <person name="Cebula T.A."/>
            <person name="Ravel J."/>
            <person name="Colwell R.R."/>
        </authorList>
    </citation>
    <scope>NUCLEOTIDE SEQUENCE [LARGE SCALE GENOMIC DNA]</scope>
    <source>
        <strain evidence="1 2">HENC-02</strain>
    </source>
</reference>
<name>A0A454D5R6_VIBHA</name>
<organism evidence="1 2">
    <name type="scientific">Vibrio harveyi</name>
    <name type="common">Beneckea harveyi</name>
    <dbReference type="NCBI Taxonomy" id="669"/>
    <lineage>
        <taxon>Bacteria</taxon>
        <taxon>Pseudomonadati</taxon>
        <taxon>Pseudomonadota</taxon>
        <taxon>Gammaproteobacteria</taxon>
        <taxon>Vibrionales</taxon>
        <taxon>Vibrionaceae</taxon>
        <taxon>Vibrio</taxon>
    </lineage>
</organism>
<dbReference type="AlphaFoldDB" id="A0A454D5R6"/>
<evidence type="ECO:0000313" key="2">
    <source>
        <dbReference type="Proteomes" id="UP000008367"/>
    </source>
</evidence>
<dbReference type="EMBL" id="AJSR01000022">
    <property type="protein sequence ID" value="EKM34014.1"/>
    <property type="molecule type" value="Genomic_DNA"/>
</dbReference>
<evidence type="ECO:0000313" key="1">
    <source>
        <dbReference type="EMBL" id="EKM34014.1"/>
    </source>
</evidence>
<sequence>PVSVRIIGMSGFCCVTRWSITAAWIPKLDETANSPSKFSNAHFTLSCAESCSSSTLI</sequence>